<organism evidence="1 2">
    <name type="scientific">Gossypium barbadense</name>
    <name type="common">Sea Island cotton</name>
    <name type="synonym">Hibiscus barbadensis</name>
    <dbReference type="NCBI Taxonomy" id="3634"/>
    <lineage>
        <taxon>Eukaryota</taxon>
        <taxon>Viridiplantae</taxon>
        <taxon>Streptophyta</taxon>
        <taxon>Embryophyta</taxon>
        <taxon>Tracheophyta</taxon>
        <taxon>Spermatophyta</taxon>
        <taxon>Magnoliopsida</taxon>
        <taxon>eudicotyledons</taxon>
        <taxon>Gunneridae</taxon>
        <taxon>Pentapetalae</taxon>
        <taxon>rosids</taxon>
        <taxon>malvids</taxon>
        <taxon>Malvales</taxon>
        <taxon>Malvaceae</taxon>
        <taxon>Malvoideae</taxon>
        <taxon>Gossypium</taxon>
    </lineage>
</organism>
<name>A0A2P5YPB5_GOSBA</name>
<evidence type="ECO:0000313" key="2">
    <source>
        <dbReference type="Proteomes" id="UP000239757"/>
    </source>
</evidence>
<evidence type="ECO:0008006" key="3">
    <source>
        <dbReference type="Google" id="ProtNLM"/>
    </source>
</evidence>
<sequence length="195" mass="21533">MSWIRLSGLPSYMYERKILVEIGGMIGNVAKMDMNTDNRLLGLFCLPSCQLIDSEPSKGLRENNKNLRPSGLLGAKALSLMDRAMEGLKKHNYIVITNDVGCLDENGGLDSSGNNLVTENGGVNLNSFFALKSVMEGTVDIVALVMVGGLDLSRHTVVTFKENNDPNTNVYVEGVLGWSRRRTWVIQLERELEIV</sequence>
<gene>
    <name evidence="1" type="ORF">GOBAR_AA03125</name>
</gene>
<reference evidence="1 2" key="1">
    <citation type="submission" date="2015-01" db="EMBL/GenBank/DDBJ databases">
        <title>Genome of allotetraploid Gossypium barbadense reveals genomic plasticity and fiber elongation in cotton evolution.</title>
        <authorList>
            <person name="Chen X."/>
            <person name="Liu X."/>
            <person name="Zhao B."/>
            <person name="Zheng H."/>
            <person name="Hu Y."/>
            <person name="Lu G."/>
            <person name="Yang C."/>
            <person name="Chen J."/>
            <person name="Shan C."/>
            <person name="Zhang L."/>
            <person name="Zhou Y."/>
            <person name="Wang L."/>
            <person name="Guo W."/>
            <person name="Bai Y."/>
            <person name="Ruan J."/>
            <person name="Shangguan X."/>
            <person name="Mao Y."/>
            <person name="Jiang J."/>
            <person name="Zhu Y."/>
            <person name="Lei J."/>
            <person name="Kang H."/>
            <person name="Chen S."/>
            <person name="He X."/>
            <person name="Wang R."/>
            <person name="Wang Y."/>
            <person name="Chen J."/>
            <person name="Wang L."/>
            <person name="Yu S."/>
            <person name="Wang B."/>
            <person name="Wei J."/>
            <person name="Song S."/>
            <person name="Lu X."/>
            <person name="Gao Z."/>
            <person name="Gu W."/>
            <person name="Deng X."/>
            <person name="Ma D."/>
            <person name="Wang S."/>
            <person name="Liang W."/>
            <person name="Fang L."/>
            <person name="Cai C."/>
            <person name="Zhu X."/>
            <person name="Zhou B."/>
            <person name="Zhang Y."/>
            <person name="Chen Z."/>
            <person name="Xu S."/>
            <person name="Zhu R."/>
            <person name="Wang S."/>
            <person name="Zhang T."/>
            <person name="Zhao G."/>
        </authorList>
    </citation>
    <scope>NUCLEOTIDE SEQUENCE [LARGE SCALE GENOMIC DNA]</scope>
    <source>
        <strain evidence="2">cv. Xinhai21</strain>
        <tissue evidence="1">Leaf</tissue>
    </source>
</reference>
<evidence type="ECO:0000313" key="1">
    <source>
        <dbReference type="EMBL" id="PPS17447.1"/>
    </source>
</evidence>
<accession>A0A2P5YPB5</accession>
<proteinExistence type="predicted"/>
<dbReference type="Proteomes" id="UP000239757">
    <property type="component" value="Unassembled WGS sequence"/>
</dbReference>
<dbReference type="EMBL" id="KZ662924">
    <property type="protein sequence ID" value="PPS17447.1"/>
    <property type="molecule type" value="Genomic_DNA"/>
</dbReference>
<dbReference type="AlphaFoldDB" id="A0A2P5YPB5"/>
<protein>
    <recommendedName>
        <fullName evidence="3">DUF4283 domain-containing protein</fullName>
    </recommendedName>
</protein>